<feature type="domain" description="DEAD-box RNA helicase Q" evidence="13">
    <location>
        <begin position="17"/>
        <end position="45"/>
    </location>
</feature>
<proteinExistence type="inferred from homology"/>
<feature type="short sequence motif" description="Q motif" evidence="9">
    <location>
        <begin position="17"/>
        <end position="45"/>
    </location>
</feature>
<dbReference type="PROSITE" id="PS51195">
    <property type="entry name" value="Q_MOTIF"/>
    <property type="match status" value="1"/>
</dbReference>
<sequence>MAAPTESHGSEHSAKLLGFHEMGLDDRILQAVSKLGWKEPTLIQEKAIPLSLEGKDVLARARTGSGKTASYAIPVIQKILDRKQVTREQCISTIIMVPTKELGAQAHKNILELTTSCSREVRCVDISGKGDLPSQRPLLSENPDIVVGTPSKILAHLVARNMSVKDSLQFLVIDEADLVFSFGYEDDIKELLKHLPKIFQTFLMSATLNDDVKALKKLVLHNPVILKLEESQLPEAGQLTQYHIKCEEVEKFVLIYSLLKLRLIQGKSIIFVNSVDRCYRLKLFLEQFGIPACVLNSELPINSRVHIVHQFNDGLYDIVVAADDQTLLDPAQTSAAPSKKQKRKYQDKEFGVSRGIDFQFVTSVINFDFPSNVDSYIHRVGRTARGTNQGTALSFISVAEMPMYEEVQETLSKTSPEGADSFKPYQFRMEEIEGFRYRAQDAMRAVTKVAIREARLKEIKQEILNSQKLKSYFEDNPRDLQVLKHDKPLHTVRTQQHLKHVPEYLVPPMLRSMRAGTKRRQPHAYKPKPAPTQTQMRFKKKKEDPLKSFEFSGLKHIQNAKKFKKKKH</sequence>
<comment type="catalytic activity">
    <reaction evidence="8">
        <text>ATP + H2O = ADP + phosphate + H(+)</text>
        <dbReference type="Rhea" id="RHEA:13065"/>
        <dbReference type="ChEBI" id="CHEBI:15377"/>
        <dbReference type="ChEBI" id="CHEBI:15378"/>
        <dbReference type="ChEBI" id="CHEBI:30616"/>
        <dbReference type="ChEBI" id="CHEBI:43474"/>
        <dbReference type="ChEBI" id="CHEBI:456216"/>
        <dbReference type="EC" id="3.6.4.13"/>
    </reaction>
</comment>
<dbReference type="Gene3D" id="3.40.50.300">
    <property type="entry name" value="P-loop containing nucleotide triphosphate hydrolases"/>
    <property type="match status" value="2"/>
</dbReference>
<dbReference type="RefSeq" id="XP_014673958.1">
    <property type="nucleotide sequence ID" value="XM_014818472.1"/>
</dbReference>
<keyword evidence="6" id="KW-0694">RNA-binding</keyword>
<dbReference type="InterPro" id="IPR011545">
    <property type="entry name" value="DEAD/DEAH_box_helicase_dom"/>
</dbReference>
<dbReference type="CDD" id="cd17961">
    <property type="entry name" value="DEADc_DDX56"/>
    <property type="match status" value="1"/>
</dbReference>
<dbReference type="PANTHER" id="PTHR47959">
    <property type="entry name" value="ATP-DEPENDENT RNA HELICASE RHLE-RELATED"/>
    <property type="match status" value="1"/>
</dbReference>
<evidence type="ECO:0000256" key="9">
    <source>
        <dbReference type="PROSITE-ProRule" id="PRU00552"/>
    </source>
</evidence>
<dbReference type="PROSITE" id="PS51192">
    <property type="entry name" value="HELICASE_ATP_BIND_1"/>
    <property type="match status" value="1"/>
</dbReference>
<evidence type="ECO:0000256" key="6">
    <source>
        <dbReference type="ARBA" id="ARBA00022884"/>
    </source>
</evidence>
<evidence type="ECO:0000256" key="3">
    <source>
        <dbReference type="ARBA" id="ARBA00022801"/>
    </source>
</evidence>
<keyword evidence="4 15" id="KW-0347">Helicase</keyword>
<dbReference type="PROSITE" id="PS51194">
    <property type="entry name" value="HELICASE_CTER"/>
    <property type="match status" value="1"/>
</dbReference>
<feature type="region of interest" description="Disordered" evidence="10">
    <location>
        <begin position="515"/>
        <end position="545"/>
    </location>
</feature>
<evidence type="ECO:0000256" key="5">
    <source>
        <dbReference type="ARBA" id="ARBA00022840"/>
    </source>
</evidence>
<dbReference type="GeneID" id="106814176"/>
<dbReference type="InterPro" id="IPR027417">
    <property type="entry name" value="P-loop_NTPase"/>
</dbReference>
<feature type="domain" description="Helicase C-terminal" evidence="12">
    <location>
        <begin position="238"/>
        <end position="430"/>
    </location>
</feature>
<protein>
    <recommendedName>
        <fullName evidence="1">RNA helicase</fullName>
        <ecNumber evidence="1">3.6.4.13</ecNumber>
    </recommendedName>
</protein>
<keyword evidence="5" id="KW-0067">ATP-binding</keyword>
<dbReference type="GO" id="GO:0004386">
    <property type="term" value="F:helicase activity"/>
    <property type="evidence" value="ECO:0007669"/>
    <property type="project" value="UniProtKB-KW"/>
</dbReference>
<dbReference type="InterPro" id="IPR014001">
    <property type="entry name" value="Helicase_ATP-bd"/>
</dbReference>
<evidence type="ECO:0000256" key="8">
    <source>
        <dbReference type="ARBA" id="ARBA00047984"/>
    </source>
</evidence>
<keyword evidence="2" id="KW-0547">Nucleotide-binding</keyword>
<accession>A0ABM1EP37</accession>
<dbReference type="PANTHER" id="PTHR47959:SF21">
    <property type="entry name" value="DEAD-BOX HELICASE 56"/>
    <property type="match status" value="1"/>
</dbReference>
<dbReference type="InterPro" id="IPR050079">
    <property type="entry name" value="DEAD_box_RNA_helicase"/>
</dbReference>
<evidence type="ECO:0000256" key="4">
    <source>
        <dbReference type="ARBA" id="ARBA00022806"/>
    </source>
</evidence>
<dbReference type="CDD" id="cd18787">
    <property type="entry name" value="SF2_C_DEAD"/>
    <property type="match status" value="1"/>
</dbReference>
<evidence type="ECO:0000313" key="14">
    <source>
        <dbReference type="Proteomes" id="UP000695022"/>
    </source>
</evidence>
<dbReference type="Pfam" id="PF00270">
    <property type="entry name" value="DEAD"/>
    <property type="match status" value="1"/>
</dbReference>
<dbReference type="Proteomes" id="UP000695022">
    <property type="component" value="Unplaced"/>
</dbReference>
<dbReference type="Pfam" id="PF00271">
    <property type="entry name" value="Helicase_C"/>
    <property type="match status" value="1"/>
</dbReference>
<dbReference type="InterPro" id="IPR014014">
    <property type="entry name" value="RNA_helicase_DEAD_Q_motif"/>
</dbReference>
<evidence type="ECO:0000256" key="1">
    <source>
        <dbReference type="ARBA" id="ARBA00012552"/>
    </source>
</evidence>
<dbReference type="SMART" id="SM00487">
    <property type="entry name" value="DEXDc"/>
    <property type="match status" value="1"/>
</dbReference>
<evidence type="ECO:0000259" key="11">
    <source>
        <dbReference type="PROSITE" id="PS51192"/>
    </source>
</evidence>
<gene>
    <name evidence="15" type="primary">LOC106814176</name>
</gene>
<evidence type="ECO:0000259" key="12">
    <source>
        <dbReference type="PROSITE" id="PS51194"/>
    </source>
</evidence>
<keyword evidence="3" id="KW-0378">Hydrolase</keyword>
<dbReference type="SUPFAM" id="SSF52540">
    <property type="entry name" value="P-loop containing nucleoside triphosphate hydrolases"/>
    <property type="match status" value="2"/>
</dbReference>
<evidence type="ECO:0000256" key="2">
    <source>
        <dbReference type="ARBA" id="ARBA00022741"/>
    </source>
</evidence>
<feature type="domain" description="Helicase ATP-binding" evidence="11">
    <location>
        <begin position="48"/>
        <end position="226"/>
    </location>
</feature>
<evidence type="ECO:0000256" key="10">
    <source>
        <dbReference type="SAM" id="MobiDB-lite"/>
    </source>
</evidence>
<feature type="compositionally biased region" description="Basic residues" evidence="10">
    <location>
        <begin position="516"/>
        <end position="526"/>
    </location>
</feature>
<comment type="similarity">
    <text evidence="7">Belongs to the DEAD box helicase family. DDX56/DBP9 subfamily.</text>
</comment>
<evidence type="ECO:0000256" key="7">
    <source>
        <dbReference type="ARBA" id="ARBA00038041"/>
    </source>
</evidence>
<dbReference type="EC" id="3.6.4.13" evidence="1"/>
<evidence type="ECO:0000313" key="15">
    <source>
        <dbReference type="RefSeq" id="XP_014673958.1"/>
    </source>
</evidence>
<keyword evidence="14" id="KW-1185">Reference proteome</keyword>
<dbReference type="SMART" id="SM00490">
    <property type="entry name" value="HELICc"/>
    <property type="match status" value="1"/>
</dbReference>
<organism evidence="14 15">
    <name type="scientific">Priapulus caudatus</name>
    <name type="common">Priapulid worm</name>
    <dbReference type="NCBI Taxonomy" id="37621"/>
    <lineage>
        <taxon>Eukaryota</taxon>
        <taxon>Metazoa</taxon>
        <taxon>Ecdysozoa</taxon>
        <taxon>Scalidophora</taxon>
        <taxon>Priapulida</taxon>
        <taxon>Priapulimorpha</taxon>
        <taxon>Priapulimorphida</taxon>
        <taxon>Priapulidae</taxon>
        <taxon>Priapulus</taxon>
    </lineage>
</organism>
<reference evidence="15" key="1">
    <citation type="submission" date="2025-08" db="UniProtKB">
        <authorList>
            <consortium name="RefSeq"/>
        </authorList>
    </citation>
    <scope>IDENTIFICATION</scope>
</reference>
<evidence type="ECO:0000259" key="13">
    <source>
        <dbReference type="PROSITE" id="PS51195"/>
    </source>
</evidence>
<name>A0ABM1EP37_PRICU</name>
<dbReference type="InterPro" id="IPR001650">
    <property type="entry name" value="Helicase_C-like"/>
</dbReference>